<dbReference type="InterPro" id="IPR040377">
    <property type="entry name" value="Ssl2009-like"/>
</dbReference>
<sequence>MSTAFSSSALLCKTHSPLSGSHIKSAGQCIGGGRITNVSYKTSRPTAKRAITVQAAYSDGGRPSSGNSIFIGGFVLGGIIIGALGAVYAPQISKALAKADKKLPALIYGEEKALEMTRKKLAATIDGLNADIDDISAHLKTEVSPNGVSVPSDEIEA</sequence>
<keyword evidence="1" id="KW-0472">Membrane</keyword>
<organism evidence="2 3">
    <name type="scientific">Heracleum sosnowskyi</name>
    <dbReference type="NCBI Taxonomy" id="360622"/>
    <lineage>
        <taxon>Eukaryota</taxon>
        <taxon>Viridiplantae</taxon>
        <taxon>Streptophyta</taxon>
        <taxon>Embryophyta</taxon>
        <taxon>Tracheophyta</taxon>
        <taxon>Spermatophyta</taxon>
        <taxon>Magnoliopsida</taxon>
        <taxon>eudicotyledons</taxon>
        <taxon>Gunneridae</taxon>
        <taxon>Pentapetalae</taxon>
        <taxon>asterids</taxon>
        <taxon>campanulids</taxon>
        <taxon>Apiales</taxon>
        <taxon>Apiaceae</taxon>
        <taxon>Apioideae</taxon>
        <taxon>apioid superclade</taxon>
        <taxon>Tordylieae</taxon>
        <taxon>Tordyliinae</taxon>
        <taxon>Heracleum</taxon>
    </lineage>
</organism>
<dbReference type="EMBL" id="JAUIZM010000002">
    <property type="protein sequence ID" value="KAK1400306.1"/>
    <property type="molecule type" value="Genomic_DNA"/>
</dbReference>
<dbReference type="PANTHER" id="PTHR34048:SF5">
    <property type="entry name" value="INNER MEMBRANE LOCALIZED PROTEIN"/>
    <property type="match status" value="1"/>
</dbReference>
<evidence type="ECO:0000256" key="1">
    <source>
        <dbReference type="SAM" id="Phobius"/>
    </source>
</evidence>
<feature type="transmembrane region" description="Helical" evidence="1">
    <location>
        <begin position="69"/>
        <end position="89"/>
    </location>
</feature>
<evidence type="ECO:0000313" key="2">
    <source>
        <dbReference type="EMBL" id="KAK1400306.1"/>
    </source>
</evidence>
<dbReference type="GO" id="GO:0009706">
    <property type="term" value="C:chloroplast inner membrane"/>
    <property type="evidence" value="ECO:0007669"/>
    <property type="project" value="TreeGrafter"/>
</dbReference>
<name>A0AAD8N960_9APIA</name>
<keyword evidence="1" id="KW-0812">Transmembrane</keyword>
<gene>
    <name evidence="2" type="ORF">POM88_010169</name>
</gene>
<keyword evidence="3" id="KW-1185">Reference proteome</keyword>
<dbReference type="AlphaFoldDB" id="A0AAD8N960"/>
<comment type="caution">
    <text evidence="2">The sequence shown here is derived from an EMBL/GenBank/DDBJ whole genome shotgun (WGS) entry which is preliminary data.</text>
</comment>
<protein>
    <submittedName>
        <fullName evidence="2">Expressed protein localized to the inner membrane of the chloroplast</fullName>
    </submittedName>
</protein>
<dbReference type="GO" id="GO:0009535">
    <property type="term" value="C:chloroplast thylakoid membrane"/>
    <property type="evidence" value="ECO:0007669"/>
    <property type="project" value="TreeGrafter"/>
</dbReference>
<reference evidence="2" key="2">
    <citation type="submission" date="2023-05" db="EMBL/GenBank/DDBJ databases">
        <authorList>
            <person name="Schelkunov M.I."/>
        </authorList>
    </citation>
    <scope>NUCLEOTIDE SEQUENCE</scope>
    <source>
        <strain evidence="2">Hsosn_3</strain>
        <tissue evidence="2">Leaf</tissue>
    </source>
</reference>
<keyword evidence="1" id="KW-1133">Transmembrane helix</keyword>
<evidence type="ECO:0000313" key="3">
    <source>
        <dbReference type="Proteomes" id="UP001237642"/>
    </source>
</evidence>
<dbReference type="Proteomes" id="UP001237642">
    <property type="component" value="Unassembled WGS sequence"/>
</dbReference>
<proteinExistence type="predicted"/>
<accession>A0AAD8N960</accession>
<dbReference type="PANTHER" id="PTHR34048">
    <property type="entry name" value="LOW-DENSITY RECEPTOR-LIKE PROTEIN"/>
    <property type="match status" value="1"/>
</dbReference>
<reference evidence="2" key="1">
    <citation type="submission" date="2023-02" db="EMBL/GenBank/DDBJ databases">
        <title>Genome of toxic invasive species Heracleum sosnowskyi carries increased number of genes despite the absence of recent whole-genome duplications.</title>
        <authorList>
            <person name="Schelkunov M."/>
            <person name="Shtratnikova V."/>
            <person name="Makarenko M."/>
            <person name="Klepikova A."/>
            <person name="Omelchenko D."/>
            <person name="Novikova G."/>
            <person name="Obukhova E."/>
            <person name="Bogdanov V."/>
            <person name="Penin A."/>
            <person name="Logacheva M."/>
        </authorList>
    </citation>
    <scope>NUCLEOTIDE SEQUENCE</scope>
    <source>
        <strain evidence="2">Hsosn_3</strain>
        <tissue evidence="2">Leaf</tissue>
    </source>
</reference>